<proteinExistence type="predicted"/>
<dbReference type="InterPro" id="IPR011486">
    <property type="entry name" value="BBP2"/>
</dbReference>
<sequence>MKKIILALGIFCLAPKAFAQQDSIVNPLSISGYAELYYNYDFGKPSDHTRPNFLYSYNRHNEVNLNLGFVKAAYQQANVRANLALMAGTYAAANLAAEQSIMQHIFEANAGVRLSKSKDIWVDAGVFGSHIGFESAIGKDCPTLTRSLLAENSPYYESGAKITYVSDNKKLTLSGLYLNGWQRIRRPDGNNTPAFGHQLIYKPNDKITLNSSSFVGNDQPDSLRQMRYFHNFYGIFALHSKLNLITGFDIGWQQKSKGSSQYNNWYSPVAILQYNPTPKHSLAARAEYYADPNHVIVGYAPAQKFQVWSYSANFDYKFSSNIVWRSEARLFSAKNAIFQQDNSYKKSNVALTTALAVSF</sequence>
<dbReference type="EMBL" id="FOLE01000002">
    <property type="protein sequence ID" value="SFB98693.1"/>
    <property type="molecule type" value="Genomic_DNA"/>
</dbReference>
<dbReference type="AlphaFoldDB" id="A0A1I1FNM0"/>
<feature type="chain" id="PRO_5011635167" evidence="1">
    <location>
        <begin position="20"/>
        <end position="359"/>
    </location>
</feature>
<dbReference type="Pfam" id="PF07642">
    <property type="entry name" value="BBP2"/>
    <property type="match status" value="1"/>
</dbReference>
<organism evidence="2 3">
    <name type="scientific">Flexibacter flexilis DSM 6793</name>
    <dbReference type="NCBI Taxonomy" id="927664"/>
    <lineage>
        <taxon>Bacteria</taxon>
        <taxon>Pseudomonadati</taxon>
        <taxon>Bacteroidota</taxon>
        <taxon>Cytophagia</taxon>
        <taxon>Cytophagales</taxon>
        <taxon>Flexibacteraceae</taxon>
        <taxon>Flexibacter</taxon>
    </lineage>
</organism>
<feature type="signal peptide" evidence="1">
    <location>
        <begin position="1"/>
        <end position="19"/>
    </location>
</feature>
<keyword evidence="3" id="KW-1185">Reference proteome</keyword>
<reference evidence="2 3" key="1">
    <citation type="submission" date="2016-10" db="EMBL/GenBank/DDBJ databases">
        <authorList>
            <person name="de Groot N.N."/>
        </authorList>
    </citation>
    <scope>NUCLEOTIDE SEQUENCE [LARGE SCALE GENOMIC DNA]</scope>
    <source>
        <strain evidence="2 3">DSM 6793</strain>
    </source>
</reference>
<dbReference type="RefSeq" id="WP_091508426.1">
    <property type="nucleotide sequence ID" value="NZ_FOLE01000002.1"/>
</dbReference>
<dbReference type="Proteomes" id="UP000199514">
    <property type="component" value="Unassembled WGS sequence"/>
</dbReference>
<dbReference type="STRING" id="927664.SAMN05421780_102188"/>
<keyword evidence="1" id="KW-0732">Signal</keyword>
<gene>
    <name evidence="2" type="ORF">SAMN05421780_102188</name>
</gene>
<dbReference type="SUPFAM" id="SSF56935">
    <property type="entry name" value="Porins"/>
    <property type="match status" value="1"/>
</dbReference>
<evidence type="ECO:0000313" key="2">
    <source>
        <dbReference type="EMBL" id="SFB98693.1"/>
    </source>
</evidence>
<evidence type="ECO:0000256" key="1">
    <source>
        <dbReference type="SAM" id="SignalP"/>
    </source>
</evidence>
<protein>
    <submittedName>
        <fullName evidence="2">Putative beta-barrel porin-2, OmpL-like. bbp2</fullName>
    </submittedName>
</protein>
<name>A0A1I1FNM0_9BACT</name>
<dbReference type="OrthoDB" id="103154at2"/>
<accession>A0A1I1FNM0</accession>
<evidence type="ECO:0000313" key="3">
    <source>
        <dbReference type="Proteomes" id="UP000199514"/>
    </source>
</evidence>